<protein>
    <submittedName>
        <fullName evidence="1">Uncharacterized protein</fullName>
    </submittedName>
</protein>
<organism evidence="1 2">
    <name type="scientific">Vibrio alginolyticus</name>
    <dbReference type="NCBI Taxonomy" id="663"/>
    <lineage>
        <taxon>Bacteria</taxon>
        <taxon>Pseudomonadati</taxon>
        <taxon>Pseudomonadota</taxon>
        <taxon>Gammaproteobacteria</taxon>
        <taxon>Vibrionales</taxon>
        <taxon>Vibrionaceae</taxon>
        <taxon>Vibrio</taxon>
    </lineage>
</organism>
<reference evidence="1 2" key="1">
    <citation type="submission" date="2019-09" db="EMBL/GenBank/DDBJ databases">
        <title>Draft genome sequencing and comparative genomics of hatchery-associated Vibrios.</title>
        <authorList>
            <person name="Kehlet-Delgado H."/>
            <person name="Mueller R.S."/>
        </authorList>
    </citation>
    <scope>NUCLEOTIDE SEQUENCE [LARGE SCALE GENOMIC DNA]</scope>
    <source>
        <strain evidence="1 2">081416A</strain>
    </source>
</reference>
<gene>
    <name evidence="1" type="ORF">F0254_23765</name>
</gene>
<dbReference type="RefSeq" id="WP_152560875.1">
    <property type="nucleotide sequence ID" value="NZ_JAMPZO010000077.1"/>
</dbReference>
<dbReference type="Proteomes" id="UP000532247">
    <property type="component" value="Unassembled WGS sequence"/>
</dbReference>
<dbReference type="AlphaFoldDB" id="A0A7Y4B6Z1"/>
<comment type="caution">
    <text evidence="1">The sequence shown here is derived from an EMBL/GenBank/DDBJ whole genome shotgun (WGS) entry which is preliminary data.</text>
</comment>
<dbReference type="EMBL" id="VTYF01000023">
    <property type="protein sequence ID" value="NOI11837.1"/>
    <property type="molecule type" value="Genomic_DNA"/>
</dbReference>
<evidence type="ECO:0000313" key="1">
    <source>
        <dbReference type="EMBL" id="NOI11837.1"/>
    </source>
</evidence>
<proteinExistence type="predicted"/>
<sequence length="71" mass="8021">MKQLERCSYPFGITTSLQRFDYVGWNVLIENLTIYGGQPIDAVFKTPQTMAISLDKALQDKVKNGQKPTRG</sequence>
<accession>A0A7Y4B6Z1</accession>
<name>A0A7Y4B6Z1_VIBAL</name>
<evidence type="ECO:0000313" key="2">
    <source>
        <dbReference type="Proteomes" id="UP000532247"/>
    </source>
</evidence>